<dbReference type="Proteomes" id="UP000826656">
    <property type="component" value="Unassembled WGS sequence"/>
</dbReference>
<feature type="compositionally biased region" description="Basic and acidic residues" evidence="1">
    <location>
        <begin position="115"/>
        <end position="124"/>
    </location>
</feature>
<evidence type="ECO:0000313" key="3">
    <source>
        <dbReference type="Proteomes" id="UP000826656"/>
    </source>
</evidence>
<comment type="caution">
    <text evidence="2">The sequence shown here is derived from an EMBL/GenBank/DDBJ whole genome shotgun (WGS) entry which is preliminary data.</text>
</comment>
<evidence type="ECO:0000256" key="1">
    <source>
        <dbReference type="SAM" id="MobiDB-lite"/>
    </source>
</evidence>
<dbReference type="EMBL" id="JAIVGD010000003">
    <property type="protein sequence ID" value="KAH0776265.1"/>
    <property type="molecule type" value="Genomic_DNA"/>
</dbReference>
<feature type="region of interest" description="Disordered" evidence="1">
    <location>
        <begin position="83"/>
        <end position="124"/>
    </location>
</feature>
<feature type="region of interest" description="Disordered" evidence="1">
    <location>
        <begin position="207"/>
        <end position="226"/>
    </location>
</feature>
<protein>
    <submittedName>
        <fullName evidence="2">Uncharacterized protein</fullName>
    </submittedName>
</protein>
<gene>
    <name evidence="2" type="ORF">KY290_007676</name>
</gene>
<organism evidence="2 3">
    <name type="scientific">Solanum tuberosum</name>
    <name type="common">Potato</name>
    <dbReference type="NCBI Taxonomy" id="4113"/>
    <lineage>
        <taxon>Eukaryota</taxon>
        <taxon>Viridiplantae</taxon>
        <taxon>Streptophyta</taxon>
        <taxon>Embryophyta</taxon>
        <taxon>Tracheophyta</taxon>
        <taxon>Spermatophyta</taxon>
        <taxon>Magnoliopsida</taxon>
        <taxon>eudicotyledons</taxon>
        <taxon>Gunneridae</taxon>
        <taxon>Pentapetalae</taxon>
        <taxon>asterids</taxon>
        <taxon>lamiids</taxon>
        <taxon>Solanales</taxon>
        <taxon>Solanaceae</taxon>
        <taxon>Solanoideae</taxon>
        <taxon>Solaneae</taxon>
        <taxon>Solanum</taxon>
    </lineage>
</organism>
<keyword evidence="3" id="KW-1185">Reference proteome</keyword>
<name>A0ABQ7W8F0_SOLTU</name>
<proteinExistence type="predicted"/>
<accession>A0ABQ7W8F0</accession>
<sequence>MHHLFLTATKLWRQFASCAGIKLEGGLQQLATNCNRKPEATNNILGDTSSHDVGAMEKEECQKTWEGGHFCKPVPTVSKIDLSSDKNCVPMGKSPRKLGRNSGGAKSSQKASKQKVRDFRMGRESKIHDRQENLQGMRSTEPIISNAISAEKQVHTRRKQRKKTKIDTNELLGEASQNTGLDTPSNISGYQYPTEAFFIAERKEVRRGGKEVENNTTTLPLPAENA</sequence>
<evidence type="ECO:0000313" key="2">
    <source>
        <dbReference type="EMBL" id="KAH0776265.1"/>
    </source>
</evidence>
<reference evidence="2 3" key="1">
    <citation type="journal article" date="2021" name="bioRxiv">
        <title>Chromosome-scale and haplotype-resolved genome assembly of a tetraploid potato cultivar.</title>
        <authorList>
            <person name="Sun H."/>
            <person name="Jiao W.-B."/>
            <person name="Krause K."/>
            <person name="Campoy J.A."/>
            <person name="Goel M."/>
            <person name="Folz-Donahue K."/>
            <person name="Kukat C."/>
            <person name="Huettel B."/>
            <person name="Schneeberger K."/>
        </authorList>
    </citation>
    <scope>NUCLEOTIDE SEQUENCE [LARGE SCALE GENOMIC DNA]</scope>
    <source>
        <strain evidence="2">SolTubOtavaFocal</strain>
        <tissue evidence="2">Leaves</tissue>
    </source>
</reference>